<dbReference type="HOGENOM" id="CLU_048937_0_0_1"/>
<dbReference type="GO" id="GO:0043248">
    <property type="term" value="P:proteasome assembly"/>
    <property type="evidence" value="ECO:0007669"/>
    <property type="project" value="TreeGrafter"/>
</dbReference>
<dbReference type="OrthoDB" id="416253at2759"/>
<gene>
    <name evidence="1" type="primary">NDAI0I00730</name>
    <name evidence="1" type="ordered locus">NDAI_0I00730</name>
</gene>
<dbReference type="GO" id="GO:0070628">
    <property type="term" value="F:proteasome binding"/>
    <property type="evidence" value="ECO:0007669"/>
    <property type="project" value="InterPro"/>
</dbReference>
<dbReference type="STRING" id="1071378.G0WFT1"/>
<dbReference type="InterPro" id="IPR038816">
    <property type="entry name" value="Stationary_phase_5"/>
</dbReference>
<name>G0WFT1_NAUDC</name>
<evidence type="ECO:0000313" key="2">
    <source>
        <dbReference type="Proteomes" id="UP000000689"/>
    </source>
</evidence>
<protein>
    <submittedName>
        <fullName evidence="1">Uncharacterized protein</fullName>
    </submittedName>
</protein>
<organism evidence="1 2">
    <name type="scientific">Naumovozyma dairenensis (strain ATCC 10597 / BCRC 20456 / CBS 421 / NBRC 0211 / NRRL Y-12639)</name>
    <name type="common">Saccharomyces dairenensis</name>
    <dbReference type="NCBI Taxonomy" id="1071378"/>
    <lineage>
        <taxon>Eukaryota</taxon>
        <taxon>Fungi</taxon>
        <taxon>Dikarya</taxon>
        <taxon>Ascomycota</taxon>
        <taxon>Saccharomycotina</taxon>
        <taxon>Saccharomycetes</taxon>
        <taxon>Saccharomycetales</taxon>
        <taxon>Saccharomycetaceae</taxon>
        <taxon>Naumovozyma</taxon>
    </lineage>
</organism>
<dbReference type="Proteomes" id="UP000000689">
    <property type="component" value="Chromosome 9"/>
</dbReference>
<dbReference type="RefSeq" id="XP_003671885.1">
    <property type="nucleotide sequence ID" value="XM_003671837.1"/>
</dbReference>
<dbReference type="EMBL" id="HE580275">
    <property type="protein sequence ID" value="CCD26642.1"/>
    <property type="molecule type" value="Genomic_DNA"/>
</dbReference>
<keyword evidence="2" id="KW-1185">Reference proteome</keyword>
<dbReference type="GeneID" id="11493496"/>
<dbReference type="KEGG" id="ndi:NDAI_0I00730"/>
<sequence>MSPTNLTKWLNVTKKQLRQVGKLIDSRLTGLINRHLKVPPASTINRRSEHIPARIPIPVPIKVRNGNFLLFNIRSLPLLNSQIIRKPTPFISPIKAYCLDRYNRFINTDKVKTPTVISSYPNYYNSLDYSILRNKILNGRPFFSIASITSTRDAVKWLISSSFNVSPMKKLVNDYKMHQLMKQQAISPDVGCYIEFKLPNTYTYPYTSSSSSTTFLDHDMVSQWEKHLNDQIQIARDIQSSISNIFETYGSLPITSSNKDGVIRIHFPNATVNETENLISTLDIANGIIYKDDENATVSILDDTMSNWTSFADLHTFSPILSDIDLSASAC</sequence>
<dbReference type="OMA" id="SLRCFFN"/>
<accession>G0WFT1</accession>
<dbReference type="eggNOG" id="ENOG502S2SB">
    <property type="taxonomic scope" value="Eukaryota"/>
</dbReference>
<evidence type="ECO:0000313" key="1">
    <source>
        <dbReference type="EMBL" id="CCD26642.1"/>
    </source>
</evidence>
<proteinExistence type="predicted"/>
<dbReference type="PANTHER" id="PTHR42342">
    <property type="entry name" value="STATIONARY PHASE PROTEIN 5"/>
    <property type="match status" value="1"/>
</dbReference>
<dbReference type="AlphaFoldDB" id="G0WFT1"/>
<reference evidence="1 2" key="1">
    <citation type="journal article" date="2011" name="Proc. Natl. Acad. Sci. U.S.A.">
        <title>Evolutionary erosion of yeast sex chromosomes by mating-type switching accidents.</title>
        <authorList>
            <person name="Gordon J.L."/>
            <person name="Armisen D."/>
            <person name="Proux-Wera E."/>
            <person name="Oheigeartaigh S.S."/>
            <person name="Byrne K.P."/>
            <person name="Wolfe K.H."/>
        </authorList>
    </citation>
    <scope>NUCLEOTIDE SEQUENCE [LARGE SCALE GENOMIC DNA]</scope>
    <source>
        <strain evidence="2">ATCC 10597 / BCRC 20456 / CBS 421 / NBRC 0211 / NRRL Y-12639</strain>
    </source>
</reference>
<dbReference type="PANTHER" id="PTHR42342:SF1">
    <property type="entry name" value="STATIONARY PHASE PROTEIN 5"/>
    <property type="match status" value="1"/>
</dbReference>